<sequence>MPPYQFQVRVGGLYLMYAVYQIQPISPKAKIRLTSQQWDDALYFQQQAKLQSHLDVVYIFNRLIQEQAFQFCFTSQEIGTQPNSHEGEDAEVDLADEMKEEKCIINKLFNYENLEQLSYLQDQYQRMKVALAGPKATKPDKSLNVVKEEFVEDIVL</sequence>
<dbReference type="GO" id="GO:0042795">
    <property type="term" value="P:snRNA transcription by RNA polymerase II"/>
    <property type="evidence" value="ECO:0007669"/>
    <property type="project" value="TreeGrafter"/>
</dbReference>
<comment type="caution">
    <text evidence="1">The sequence shown here is derived from an EMBL/GenBank/DDBJ whole genome shotgun (WGS) entry which is preliminary data.</text>
</comment>
<name>A0AAV4HI87_9GAST</name>
<dbReference type="Pfam" id="PF09808">
    <property type="entry name" value="SNAPC1"/>
    <property type="match status" value="1"/>
</dbReference>
<reference evidence="1 2" key="1">
    <citation type="journal article" date="2021" name="Elife">
        <title>Chloroplast acquisition without the gene transfer in kleptoplastic sea slugs, Plakobranchus ocellatus.</title>
        <authorList>
            <person name="Maeda T."/>
            <person name="Takahashi S."/>
            <person name="Yoshida T."/>
            <person name="Shimamura S."/>
            <person name="Takaki Y."/>
            <person name="Nagai Y."/>
            <person name="Toyoda A."/>
            <person name="Suzuki Y."/>
            <person name="Arimoto A."/>
            <person name="Ishii H."/>
            <person name="Satoh N."/>
            <person name="Nishiyama T."/>
            <person name="Hasebe M."/>
            <person name="Maruyama T."/>
            <person name="Minagawa J."/>
            <person name="Obokata J."/>
            <person name="Shigenobu S."/>
        </authorList>
    </citation>
    <scope>NUCLEOTIDE SEQUENCE [LARGE SCALE GENOMIC DNA]</scope>
</reference>
<dbReference type="GO" id="GO:0043565">
    <property type="term" value="F:sequence-specific DNA binding"/>
    <property type="evidence" value="ECO:0007669"/>
    <property type="project" value="TreeGrafter"/>
</dbReference>
<dbReference type="GO" id="GO:0042796">
    <property type="term" value="P:snRNA transcription by RNA polymerase III"/>
    <property type="evidence" value="ECO:0007669"/>
    <property type="project" value="TreeGrafter"/>
</dbReference>
<evidence type="ECO:0000313" key="1">
    <source>
        <dbReference type="EMBL" id="GFR97857.1"/>
    </source>
</evidence>
<proteinExistence type="predicted"/>
<dbReference type="AlphaFoldDB" id="A0AAV4HI87"/>
<accession>A0AAV4HI87</accession>
<gene>
    <name evidence="1" type="ORF">ElyMa_006335000</name>
</gene>
<keyword evidence="2" id="KW-1185">Reference proteome</keyword>
<protein>
    <submittedName>
        <fullName evidence="1">snRNA-activating protein complex subunit 1</fullName>
    </submittedName>
</protein>
<organism evidence="1 2">
    <name type="scientific">Elysia marginata</name>
    <dbReference type="NCBI Taxonomy" id="1093978"/>
    <lineage>
        <taxon>Eukaryota</taxon>
        <taxon>Metazoa</taxon>
        <taxon>Spiralia</taxon>
        <taxon>Lophotrochozoa</taxon>
        <taxon>Mollusca</taxon>
        <taxon>Gastropoda</taxon>
        <taxon>Heterobranchia</taxon>
        <taxon>Euthyneura</taxon>
        <taxon>Panpulmonata</taxon>
        <taxon>Sacoglossa</taxon>
        <taxon>Placobranchoidea</taxon>
        <taxon>Plakobranchidae</taxon>
        <taxon>Elysia</taxon>
    </lineage>
</organism>
<dbReference type="PANTHER" id="PTHR15131">
    <property type="entry name" value="SMALL NUCLEAR RNA ACTIVATING COMPLEX, POLYPEPTIDE 1"/>
    <property type="match status" value="1"/>
</dbReference>
<dbReference type="PANTHER" id="PTHR15131:SF3">
    <property type="entry name" value="SNRNA-ACTIVATING PROTEIN COMPLEX SUBUNIT 1"/>
    <property type="match status" value="1"/>
</dbReference>
<dbReference type="InterPro" id="IPR019188">
    <property type="entry name" value="SNAPC1"/>
</dbReference>
<dbReference type="GO" id="GO:0019185">
    <property type="term" value="C:snRNA-activating protein complex"/>
    <property type="evidence" value="ECO:0007669"/>
    <property type="project" value="TreeGrafter"/>
</dbReference>
<evidence type="ECO:0000313" key="2">
    <source>
        <dbReference type="Proteomes" id="UP000762676"/>
    </source>
</evidence>
<dbReference type="Proteomes" id="UP000762676">
    <property type="component" value="Unassembled WGS sequence"/>
</dbReference>
<dbReference type="EMBL" id="BMAT01012718">
    <property type="protein sequence ID" value="GFR97857.1"/>
    <property type="molecule type" value="Genomic_DNA"/>
</dbReference>